<organism evidence="1">
    <name type="scientific">Vibrio genomosp. F6</name>
    <dbReference type="NCBI Taxonomy" id="723172"/>
    <lineage>
        <taxon>Bacteria</taxon>
        <taxon>Pseudomonadati</taxon>
        <taxon>Pseudomonadota</taxon>
        <taxon>Gammaproteobacteria</taxon>
        <taxon>Vibrionales</taxon>
        <taxon>Vibrionaceae</taxon>
        <taxon>Vibrio</taxon>
    </lineage>
</organism>
<dbReference type="AlphaFoldDB" id="A0A0H3ZLH4"/>
<sequence>MSTQAKIENRIKHIQKGLPFSIDSFYEAGSKASVQQSFSRLAKKGAIARVGRGIYCRPKPLKSIPSIKTVASAEDVAHLWARQNRYKLVAQGQEEAYKLGLQTQAPIIKLYWTNGPSREFIVGKQRVKVVRVNSELLSWGKAPEGRLLRALSVFQNYELPAEKLKIAFSRLKISNSEGKKLLCKLTNRFHKNNVLPDLNI</sequence>
<proteinExistence type="predicted"/>
<reference evidence="1" key="1">
    <citation type="journal article" date="2015" name="MBio">
        <title>Eco-Evolutionary Dynamics of Episomes among Ecologically Cohesive Bacterial Populations.</title>
        <authorList>
            <person name="Xue H."/>
            <person name="Cordero O.X."/>
            <person name="Camas F.M."/>
            <person name="Trimble W."/>
            <person name="Meyer F."/>
            <person name="Guglielmini J."/>
            <person name="Rocha E.P."/>
            <person name="Polz M.F."/>
        </authorList>
    </citation>
    <scope>NUCLEOTIDE SEQUENCE</scope>
    <source>
        <strain evidence="1">FF_110</strain>
    </source>
</reference>
<name>A0A0H3ZLH4_9VIBR</name>
<evidence type="ECO:0008006" key="2">
    <source>
        <dbReference type="Google" id="ProtNLM"/>
    </source>
</evidence>
<dbReference type="InterPro" id="IPR045738">
    <property type="entry name" value="DUF6088"/>
</dbReference>
<protein>
    <recommendedName>
        <fullName evidence="2">Type IV toxin-antitoxin system AbiEi family antitoxin domain-containing protein</fullName>
    </recommendedName>
</protein>
<dbReference type="Pfam" id="PF19570">
    <property type="entry name" value="DUF6088"/>
    <property type="match status" value="1"/>
</dbReference>
<evidence type="ECO:0000313" key="1">
    <source>
        <dbReference type="EMBL" id="AKN36930.1"/>
    </source>
</evidence>
<accession>A0A0H3ZLH4</accession>
<dbReference type="EMBL" id="KP795516">
    <property type="protein sequence ID" value="AKN36930.1"/>
    <property type="molecule type" value="Genomic_DNA"/>
</dbReference>